<dbReference type="PANTHER" id="PTHR34846:SF11">
    <property type="entry name" value="4-CARBOXYMUCONOLACTONE DECARBOXYLASE FAMILY PROTEIN (AFU_ORTHOLOGUE AFUA_6G11590)"/>
    <property type="match status" value="1"/>
</dbReference>
<organism evidence="2 3">
    <name type="scientific">Amycolatopsis pithecellobii</name>
    <dbReference type="NCBI Taxonomy" id="664692"/>
    <lineage>
        <taxon>Bacteria</taxon>
        <taxon>Bacillati</taxon>
        <taxon>Actinomycetota</taxon>
        <taxon>Actinomycetes</taxon>
        <taxon>Pseudonocardiales</taxon>
        <taxon>Pseudonocardiaceae</taxon>
        <taxon>Amycolatopsis</taxon>
    </lineage>
</organism>
<name>A0A6N7YMJ6_9PSEU</name>
<gene>
    <name evidence="2" type="ORF">GKO32_04500</name>
</gene>
<dbReference type="OrthoDB" id="949132at2"/>
<dbReference type="GO" id="GO:0051920">
    <property type="term" value="F:peroxiredoxin activity"/>
    <property type="evidence" value="ECO:0007669"/>
    <property type="project" value="InterPro"/>
</dbReference>
<evidence type="ECO:0000313" key="2">
    <source>
        <dbReference type="EMBL" id="MTD53242.1"/>
    </source>
</evidence>
<dbReference type="InterPro" id="IPR029032">
    <property type="entry name" value="AhpD-like"/>
</dbReference>
<feature type="domain" description="Carboxymuconolactone decarboxylase-like" evidence="1">
    <location>
        <begin position="74"/>
        <end position="142"/>
    </location>
</feature>
<reference evidence="2 3" key="1">
    <citation type="submission" date="2019-11" db="EMBL/GenBank/DDBJ databases">
        <title>Draft genome of Amycolatopsis RM579.</title>
        <authorList>
            <person name="Duangmal K."/>
            <person name="Mingma R."/>
        </authorList>
    </citation>
    <scope>NUCLEOTIDE SEQUENCE [LARGE SCALE GENOMIC DNA]</scope>
    <source>
        <strain evidence="2 3">RM579</strain>
    </source>
</reference>
<proteinExistence type="predicted"/>
<evidence type="ECO:0000313" key="3">
    <source>
        <dbReference type="Proteomes" id="UP000440096"/>
    </source>
</evidence>
<dbReference type="SUPFAM" id="SSF69118">
    <property type="entry name" value="AhpD-like"/>
    <property type="match status" value="1"/>
</dbReference>
<accession>A0A6N7YMJ6</accession>
<dbReference type="AlphaFoldDB" id="A0A6N7YMJ6"/>
<comment type="caution">
    <text evidence="2">The sequence shown here is derived from an EMBL/GenBank/DDBJ whole genome shotgun (WGS) entry which is preliminary data.</text>
</comment>
<dbReference type="RefSeq" id="WP_154755485.1">
    <property type="nucleotide sequence ID" value="NZ_WMBA01000004.1"/>
</dbReference>
<sequence>MTTDCTPGDGDVAWGGRLPLVRSGPMDAGQSAWERELRAVVVPWAQPSGMAVTTAEGDLIGPFNAFVHRPRPGRAFMAWVLDDQAGSSLTPVLREIAILTVATAWNSGYEIYAHTAVARHVGVAEEVITSIISGTTTDRLSAVEAVVHRFTDELVREHSVSTGTYDRAIQAVGRHGVLDLVNVIGIYLATAALLNAFEVPAPRQE</sequence>
<dbReference type="Gene3D" id="1.20.1290.10">
    <property type="entry name" value="AhpD-like"/>
    <property type="match status" value="1"/>
</dbReference>
<protein>
    <submittedName>
        <fullName evidence="2">Carboxymuconolactone decarboxylase family protein</fullName>
    </submittedName>
</protein>
<dbReference type="Proteomes" id="UP000440096">
    <property type="component" value="Unassembled WGS sequence"/>
</dbReference>
<evidence type="ECO:0000259" key="1">
    <source>
        <dbReference type="Pfam" id="PF02627"/>
    </source>
</evidence>
<dbReference type="InterPro" id="IPR003779">
    <property type="entry name" value="CMD-like"/>
</dbReference>
<keyword evidence="3" id="KW-1185">Reference proteome</keyword>
<dbReference type="PANTHER" id="PTHR34846">
    <property type="entry name" value="4-CARBOXYMUCONOLACTONE DECARBOXYLASE FAMILY PROTEIN (AFU_ORTHOLOGUE AFUA_6G11590)"/>
    <property type="match status" value="1"/>
</dbReference>
<dbReference type="Pfam" id="PF02627">
    <property type="entry name" value="CMD"/>
    <property type="match status" value="1"/>
</dbReference>
<dbReference type="EMBL" id="WMBA01000004">
    <property type="protein sequence ID" value="MTD53242.1"/>
    <property type="molecule type" value="Genomic_DNA"/>
</dbReference>